<name>A0A0N8GLS9_9CHLR</name>
<dbReference type="AlphaFoldDB" id="A0A0N8GLS9"/>
<evidence type="ECO:0000313" key="2">
    <source>
        <dbReference type="EMBL" id="KPL73346.1"/>
    </source>
</evidence>
<dbReference type="InterPro" id="IPR020825">
    <property type="entry name" value="Phe-tRNA_synthase-like_B3/B4"/>
</dbReference>
<dbReference type="InterPro" id="IPR005146">
    <property type="entry name" value="B3/B4_tRNA-bd"/>
</dbReference>
<dbReference type="Pfam" id="PF03483">
    <property type="entry name" value="B3_4"/>
    <property type="match status" value="1"/>
</dbReference>
<reference evidence="2 3" key="1">
    <citation type="submission" date="2015-07" db="EMBL/GenBank/DDBJ databases">
        <title>Genome sequence of Leptolinea tardivitalis DSM 16556.</title>
        <authorList>
            <person name="Hemp J."/>
            <person name="Ward L.M."/>
            <person name="Pace L.A."/>
            <person name="Fischer W.W."/>
        </authorList>
    </citation>
    <scope>NUCLEOTIDE SEQUENCE [LARGE SCALE GENOMIC DNA]</scope>
    <source>
        <strain evidence="2 3">YMTK-2</strain>
    </source>
</reference>
<dbReference type="Gene3D" id="3.50.40.10">
    <property type="entry name" value="Phenylalanyl-trna Synthetase, Chain B, domain 3"/>
    <property type="match status" value="1"/>
</dbReference>
<accession>A0A0N8GLS9</accession>
<dbReference type="PANTHER" id="PTHR39209:SF2">
    <property type="entry name" value="CYTOPLASMIC PROTEIN"/>
    <property type="match status" value="1"/>
</dbReference>
<proteinExistence type="predicted"/>
<feature type="domain" description="B3/B4 tRNA-binding" evidence="1">
    <location>
        <begin position="64"/>
        <end position="218"/>
    </location>
</feature>
<dbReference type="STRING" id="229920.ADM99_03805"/>
<comment type="caution">
    <text evidence="2">The sequence shown here is derived from an EMBL/GenBank/DDBJ whole genome shotgun (WGS) entry which is preliminary data.</text>
</comment>
<dbReference type="GO" id="GO:0003723">
    <property type="term" value="F:RNA binding"/>
    <property type="evidence" value="ECO:0007669"/>
    <property type="project" value="InterPro"/>
</dbReference>
<dbReference type="OrthoDB" id="276580at2"/>
<dbReference type="SUPFAM" id="SSF56037">
    <property type="entry name" value="PheT/TilS domain"/>
    <property type="match status" value="1"/>
</dbReference>
<dbReference type="SMART" id="SM00873">
    <property type="entry name" value="B3_4"/>
    <property type="match status" value="1"/>
</dbReference>
<dbReference type="PANTHER" id="PTHR39209">
    <property type="match status" value="1"/>
</dbReference>
<organism evidence="2 3">
    <name type="scientific">Leptolinea tardivitalis</name>
    <dbReference type="NCBI Taxonomy" id="229920"/>
    <lineage>
        <taxon>Bacteria</taxon>
        <taxon>Bacillati</taxon>
        <taxon>Chloroflexota</taxon>
        <taxon>Anaerolineae</taxon>
        <taxon>Anaerolineales</taxon>
        <taxon>Anaerolineaceae</taxon>
        <taxon>Leptolinea</taxon>
    </lineage>
</organism>
<evidence type="ECO:0000313" key="3">
    <source>
        <dbReference type="Proteomes" id="UP000050430"/>
    </source>
</evidence>
<gene>
    <name evidence="2" type="ORF">ADM99_03805</name>
</gene>
<dbReference type="Proteomes" id="UP000050430">
    <property type="component" value="Unassembled WGS sequence"/>
</dbReference>
<keyword evidence="3" id="KW-1185">Reference proteome</keyword>
<evidence type="ECO:0000259" key="1">
    <source>
        <dbReference type="SMART" id="SM00873"/>
    </source>
</evidence>
<dbReference type="EMBL" id="LGCK01000006">
    <property type="protein sequence ID" value="KPL73346.1"/>
    <property type="molecule type" value="Genomic_DNA"/>
</dbReference>
<protein>
    <recommendedName>
        <fullName evidence="1">B3/B4 tRNA-binding domain-containing protein</fullName>
    </recommendedName>
</protein>
<dbReference type="GO" id="GO:0004826">
    <property type="term" value="F:phenylalanine-tRNA ligase activity"/>
    <property type="evidence" value="ECO:0007669"/>
    <property type="project" value="InterPro"/>
</dbReference>
<sequence length="236" mass="25885">MTKHYSISQEVFDKFPGFCRGVVVAIGLTNGAAPADLTAALREAEAALPSILNIDTILENPKISNWREAYRSIGIKPTEFRPSVEALARRVLRGESLPSISTLVDIGSLVTIRHLLPTGAHAIDHLKGDIELRFANGNETFEPFGTDIVEHPAPGEIIFTDGDIVMTRRWTWRQAKHSLVVPETTAVEVNLDGLPPFTQTDVETICAEVAGLLEKYCGGTSRFEVLTKDHPVMDLI</sequence>
<dbReference type="RefSeq" id="WP_062421764.1">
    <property type="nucleotide sequence ID" value="NZ_BBYA01000009.1"/>
</dbReference>